<organism evidence="5 6">
    <name type="scientific">Glycocaulis abyssi</name>
    <dbReference type="NCBI Taxonomy" id="1433403"/>
    <lineage>
        <taxon>Bacteria</taxon>
        <taxon>Pseudomonadati</taxon>
        <taxon>Pseudomonadota</taxon>
        <taxon>Alphaproteobacteria</taxon>
        <taxon>Maricaulales</taxon>
        <taxon>Maricaulaceae</taxon>
        <taxon>Glycocaulis</taxon>
    </lineage>
</organism>
<evidence type="ECO:0000256" key="1">
    <source>
        <dbReference type="ARBA" id="ARBA00005801"/>
    </source>
</evidence>
<gene>
    <name evidence="5" type="ORF">ACFPB0_06730</name>
</gene>
<keyword evidence="6" id="KW-1185">Reference proteome</keyword>
<keyword evidence="3" id="KW-1133">Transmembrane helix</keyword>
<feature type="transmembrane region" description="Helical" evidence="3">
    <location>
        <begin position="54"/>
        <end position="71"/>
    </location>
</feature>
<proteinExistence type="inferred from homology"/>
<keyword evidence="3" id="KW-0812">Transmembrane</keyword>
<dbReference type="InterPro" id="IPR000045">
    <property type="entry name" value="Prepilin_IV_endopep_pep"/>
</dbReference>
<dbReference type="EMBL" id="JBHSGQ010000002">
    <property type="protein sequence ID" value="MFC4724983.1"/>
    <property type="molecule type" value="Genomic_DNA"/>
</dbReference>
<dbReference type="PANTHER" id="PTHR30487:SF0">
    <property type="entry name" value="PREPILIN LEADER PEPTIDASE_N-METHYLTRANSFERASE-RELATED"/>
    <property type="match status" value="1"/>
</dbReference>
<dbReference type="PRINTS" id="PR00864">
    <property type="entry name" value="PREPILNPTASE"/>
</dbReference>
<accession>A0ABV9NEJ7</accession>
<dbReference type="EC" id="3.4.23.43" evidence="5"/>
<sequence>MLIIAASLLLIAALLALSIIDVRHLRLPDMLTLPLTGAGLIVTALLGWPFTDHLIGAVAGFTFFAGLTYTYRLTTGRTVLGLGDAKLLAAGGAWCGWFMLPLIVALASLSGLAFAAASTVLTCRPFSRRAL</sequence>
<comment type="similarity">
    <text evidence="1 2">Belongs to the peptidase A24 family.</text>
</comment>
<protein>
    <submittedName>
        <fullName evidence="5">Prepilin peptidase</fullName>
        <ecNumber evidence="5">3.4.23.43</ecNumber>
    </submittedName>
</protein>
<evidence type="ECO:0000256" key="2">
    <source>
        <dbReference type="RuleBase" id="RU003793"/>
    </source>
</evidence>
<dbReference type="InterPro" id="IPR014032">
    <property type="entry name" value="Peptidase_A24A_bac"/>
</dbReference>
<evidence type="ECO:0000313" key="5">
    <source>
        <dbReference type="EMBL" id="MFC4724983.1"/>
    </source>
</evidence>
<evidence type="ECO:0000256" key="3">
    <source>
        <dbReference type="SAM" id="Phobius"/>
    </source>
</evidence>
<dbReference type="Pfam" id="PF01478">
    <property type="entry name" value="Peptidase_A24"/>
    <property type="match status" value="1"/>
</dbReference>
<keyword evidence="5" id="KW-0378">Hydrolase</keyword>
<dbReference type="GO" id="GO:0004190">
    <property type="term" value="F:aspartic-type endopeptidase activity"/>
    <property type="evidence" value="ECO:0007669"/>
    <property type="project" value="UniProtKB-EC"/>
</dbReference>
<evidence type="ECO:0000259" key="4">
    <source>
        <dbReference type="Pfam" id="PF01478"/>
    </source>
</evidence>
<keyword evidence="3" id="KW-0472">Membrane</keyword>
<feature type="non-terminal residue" evidence="5">
    <location>
        <position position="131"/>
    </location>
</feature>
<comment type="caution">
    <text evidence="5">The sequence shown here is derived from an EMBL/GenBank/DDBJ whole genome shotgun (WGS) entry which is preliminary data.</text>
</comment>
<name>A0ABV9NEJ7_9PROT</name>
<dbReference type="Gene3D" id="1.20.120.1220">
    <property type="match status" value="1"/>
</dbReference>
<dbReference type="PANTHER" id="PTHR30487">
    <property type="entry name" value="TYPE 4 PREPILIN-LIKE PROTEINS LEADER PEPTIDE-PROCESSING ENZYME"/>
    <property type="match status" value="1"/>
</dbReference>
<dbReference type="RefSeq" id="WP_382436486.1">
    <property type="nucleotide sequence ID" value="NZ_JBHSGQ010000002.1"/>
</dbReference>
<feature type="domain" description="Prepilin type IV endopeptidase peptidase" evidence="4">
    <location>
        <begin position="8"/>
        <end position="115"/>
    </location>
</feature>
<feature type="transmembrane region" description="Helical" evidence="3">
    <location>
        <begin position="28"/>
        <end position="47"/>
    </location>
</feature>
<dbReference type="Proteomes" id="UP001596024">
    <property type="component" value="Unassembled WGS sequence"/>
</dbReference>
<dbReference type="InterPro" id="IPR050882">
    <property type="entry name" value="Prepilin_peptidase/N-MTase"/>
</dbReference>
<feature type="transmembrane region" description="Helical" evidence="3">
    <location>
        <begin position="91"/>
        <end position="121"/>
    </location>
</feature>
<evidence type="ECO:0000313" key="6">
    <source>
        <dbReference type="Proteomes" id="UP001596024"/>
    </source>
</evidence>
<reference evidence="6" key="1">
    <citation type="journal article" date="2019" name="Int. J. Syst. Evol. Microbiol.">
        <title>The Global Catalogue of Microorganisms (GCM) 10K type strain sequencing project: providing services to taxonomists for standard genome sequencing and annotation.</title>
        <authorList>
            <consortium name="The Broad Institute Genomics Platform"/>
            <consortium name="The Broad Institute Genome Sequencing Center for Infectious Disease"/>
            <person name="Wu L."/>
            <person name="Ma J."/>
        </authorList>
    </citation>
    <scope>NUCLEOTIDE SEQUENCE [LARGE SCALE GENOMIC DNA]</scope>
    <source>
        <strain evidence="6">CCUG 62981</strain>
    </source>
</reference>